<dbReference type="PANTHER" id="PTHR22916:SF3">
    <property type="entry name" value="UDP-GLCNAC:BETAGAL BETA-1,3-N-ACETYLGLUCOSAMINYLTRANSFERASE-LIKE PROTEIN 1"/>
    <property type="match status" value="1"/>
</dbReference>
<dbReference type="InterPro" id="IPR054028">
    <property type="entry name" value="TarS/TarP_linker"/>
</dbReference>
<protein>
    <recommendedName>
        <fullName evidence="5">Glycosyltransferase 2-like domain-containing protein</fullName>
    </recommendedName>
</protein>
<gene>
    <name evidence="3" type="ORF">GCM10025783_02910</name>
</gene>
<evidence type="ECO:0000259" key="1">
    <source>
        <dbReference type="Pfam" id="PF00535"/>
    </source>
</evidence>
<dbReference type="SUPFAM" id="SSF53448">
    <property type="entry name" value="Nucleotide-diphospho-sugar transferases"/>
    <property type="match status" value="1"/>
</dbReference>
<reference evidence="4" key="1">
    <citation type="journal article" date="2019" name="Int. J. Syst. Evol. Microbiol.">
        <title>The Global Catalogue of Microorganisms (GCM) 10K type strain sequencing project: providing services to taxonomists for standard genome sequencing and annotation.</title>
        <authorList>
            <consortium name="The Broad Institute Genomics Platform"/>
            <consortium name="The Broad Institute Genome Sequencing Center for Infectious Disease"/>
            <person name="Wu L."/>
            <person name="Ma J."/>
        </authorList>
    </citation>
    <scope>NUCLEOTIDE SEQUENCE [LARGE SCALE GENOMIC DNA]</scope>
    <source>
        <strain evidence="4">JCM 19015</strain>
    </source>
</reference>
<feature type="domain" description="Glycosyltransferase 2-like" evidence="1">
    <location>
        <begin position="4"/>
        <end position="171"/>
    </location>
</feature>
<organism evidence="3 4">
    <name type="scientific">Amnibacterium soli</name>
    <dbReference type="NCBI Taxonomy" id="1282736"/>
    <lineage>
        <taxon>Bacteria</taxon>
        <taxon>Bacillati</taxon>
        <taxon>Actinomycetota</taxon>
        <taxon>Actinomycetes</taxon>
        <taxon>Micrococcales</taxon>
        <taxon>Microbacteriaceae</taxon>
        <taxon>Amnibacterium</taxon>
    </lineage>
</organism>
<dbReference type="InterPro" id="IPR029044">
    <property type="entry name" value="Nucleotide-diphossugar_trans"/>
</dbReference>
<dbReference type="Pfam" id="PF22181">
    <property type="entry name" value="TarS_linker"/>
    <property type="match status" value="1"/>
</dbReference>
<accession>A0ABP8YRV5</accession>
<dbReference type="InterPro" id="IPR001173">
    <property type="entry name" value="Glyco_trans_2-like"/>
</dbReference>
<dbReference type="Proteomes" id="UP001500121">
    <property type="component" value="Unassembled WGS sequence"/>
</dbReference>
<keyword evidence="4" id="KW-1185">Reference proteome</keyword>
<evidence type="ECO:0008006" key="5">
    <source>
        <dbReference type="Google" id="ProtNLM"/>
    </source>
</evidence>
<dbReference type="Pfam" id="PF00535">
    <property type="entry name" value="Glycos_transf_2"/>
    <property type="match status" value="1"/>
</dbReference>
<comment type="caution">
    <text evidence="3">The sequence shown here is derived from an EMBL/GenBank/DDBJ whole genome shotgun (WGS) entry which is preliminary data.</text>
</comment>
<dbReference type="RefSeq" id="WP_345479134.1">
    <property type="nucleotide sequence ID" value="NZ_BAABLP010000001.1"/>
</dbReference>
<dbReference type="EMBL" id="BAABLP010000001">
    <property type="protein sequence ID" value="GAA4736218.1"/>
    <property type="molecule type" value="Genomic_DNA"/>
</dbReference>
<evidence type="ECO:0000313" key="3">
    <source>
        <dbReference type="EMBL" id="GAA4736218.1"/>
    </source>
</evidence>
<evidence type="ECO:0000259" key="2">
    <source>
        <dbReference type="Pfam" id="PF22181"/>
    </source>
</evidence>
<feature type="domain" description="TarS/TarP linker" evidence="2">
    <location>
        <begin position="217"/>
        <end position="312"/>
    </location>
</feature>
<sequence>MKVSVVVPVYNTGQAVEGLIDSLRAQTLSTDEWEAVFVDDGSSDDTADVVEGLIADDANMRLLREAPSGWPGRPRNVGMDAASGEYVFFSDDDDTLGPEALERLTSFAIEHGSDVVVPRTVGKNRGVPSITHTVVDAQADPGLIMSSLAPQKLFRRAFLQEHGIRFVEGHFRLEDHLFVTTAYLRAERVSVYADYPCYYLTFQPGRPHISQQQPDWHGYFGSVRACLDRVDEEARDPHLRRLMRGRWLRAEALSRLRGDGYKKLGTPELVHEVRQLLLDRYDDADLADLKPVDRMLACLLLDGRDEDVAALAAWESSVLVTSEATAASIDADGTIRIDLRSALTIDGELPEAAAGSRPYPTAEELLEQVSAYAHVGVELQHGGSRVRRPMHVTHEDGGVAHAVLKPGDERLANGKWTLIALAGEHRTRRRRPADAAPDLHVEPGARRIEETTFGFLDTGRLVLRVAKYKAPVPVPVPLRTRLKRRVRRLLPADFHVPHLLRSAS</sequence>
<proteinExistence type="predicted"/>
<evidence type="ECO:0000313" key="4">
    <source>
        <dbReference type="Proteomes" id="UP001500121"/>
    </source>
</evidence>
<dbReference type="Gene3D" id="3.90.550.10">
    <property type="entry name" value="Spore Coat Polysaccharide Biosynthesis Protein SpsA, Chain A"/>
    <property type="match status" value="1"/>
</dbReference>
<dbReference type="CDD" id="cd00761">
    <property type="entry name" value="Glyco_tranf_GTA_type"/>
    <property type="match status" value="1"/>
</dbReference>
<name>A0ABP8YRV5_9MICO</name>
<dbReference type="PANTHER" id="PTHR22916">
    <property type="entry name" value="GLYCOSYLTRANSFERASE"/>
    <property type="match status" value="1"/>
</dbReference>